<keyword evidence="2" id="KW-1185">Reference proteome</keyword>
<dbReference type="InterPro" id="IPR053745">
    <property type="entry name" value="Viral_Tail_Comp_sf"/>
</dbReference>
<gene>
    <name evidence="1" type="ORF">BBK14_11200</name>
</gene>
<name>A0A1S1R8V1_9ACTN</name>
<dbReference type="Pfam" id="PF11367">
    <property type="entry name" value="Tail_completion_gp17"/>
    <property type="match status" value="1"/>
</dbReference>
<proteinExistence type="predicted"/>
<reference evidence="2" key="1">
    <citation type="submission" date="2016-07" db="EMBL/GenBank/DDBJ databases">
        <title>Frankia sp. NRRL B-16219 Genome sequencing.</title>
        <authorList>
            <person name="Ghodhbane-Gtari F."/>
            <person name="Swanson E."/>
            <person name="Gueddou A."/>
            <person name="Louati M."/>
            <person name="Nouioui I."/>
            <person name="Hezbri K."/>
            <person name="Abebe-Akele F."/>
            <person name="Simpson S."/>
            <person name="Morris K."/>
            <person name="Thomas K."/>
            <person name="Gtari M."/>
            <person name="Tisa L.S."/>
        </authorList>
    </citation>
    <scope>NUCLEOTIDE SEQUENCE [LARGE SCALE GENOMIC DNA]</scope>
    <source>
        <strain evidence="2">NRRL B-16219</strain>
    </source>
</reference>
<protein>
    <recommendedName>
        <fullName evidence="3">DUF3168 domain-containing protein</fullName>
    </recommendedName>
</protein>
<sequence>MITGVYDYVPEDARRPYVTIGEAVSTPDNHHGGFGSETVITLHAWTTARGMAAGQVIADRIVALLDHQVLDVEGHVHIVTRLEMTEALRDPDPTVRHHVMRFRVLTEQE</sequence>
<accession>A0A1S1R8V1</accession>
<dbReference type="Proteomes" id="UP000179769">
    <property type="component" value="Unassembled WGS sequence"/>
</dbReference>
<dbReference type="AlphaFoldDB" id="A0A1S1R8V1"/>
<organism evidence="1 2">
    <name type="scientific">Parafrankia soli</name>
    <dbReference type="NCBI Taxonomy" id="2599596"/>
    <lineage>
        <taxon>Bacteria</taxon>
        <taxon>Bacillati</taxon>
        <taxon>Actinomycetota</taxon>
        <taxon>Actinomycetes</taxon>
        <taxon>Frankiales</taxon>
        <taxon>Frankiaceae</taxon>
        <taxon>Parafrankia</taxon>
    </lineage>
</organism>
<dbReference type="EMBL" id="MAXA01000047">
    <property type="protein sequence ID" value="OHV42181.1"/>
    <property type="molecule type" value="Genomic_DNA"/>
</dbReference>
<dbReference type="Gene3D" id="3.30.2000.30">
    <property type="match status" value="1"/>
</dbReference>
<evidence type="ECO:0000313" key="1">
    <source>
        <dbReference type="EMBL" id="OHV42181.1"/>
    </source>
</evidence>
<dbReference type="InterPro" id="IPR021508">
    <property type="entry name" value="Gp17-like"/>
</dbReference>
<dbReference type="RefSeq" id="WP_071060202.1">
    <property type="nucleotide sequence ID" value="NZ_MAXA01000047.1"/>
</dbReference>
<comment type="caution">
    <text evidence="1">The sequence shown here is derived from an EMBL/GenBank/DDBJ whole genome shotgun (WGS) entry which is preliminary data.</text>
</comment>
<evidence type="ECO:0000313" key="2">
    <source>
        <dbReference type="Proteomes" id="UP000179769"/>
    </source>
</evidence>
<evidence type="ECO:0008006" key="3">
    <source>
        <dbReference type="Google" id="ProtNLM"/>
    </source>
</evidence>